<feature type="region of interest" description="Disordered" evidence="1">
    <location>
        <begin position="191"/>
        <end position="227"/>
    </location>
</feature>
<feature type="compositionally biased region" description="Low complexity" evidence="1">
    <location>
        <begin position="31"/>
        <end position="41"/>
    </location>
</feature>
<protein>
    <submittedName>
        <fullName evidence="2">RING</fullName>
    </submittedName>
</protein>
<name>A0A9N8H2J2_9STRA</name>
<dbReference type="EMBL" id="CAICTM010000009">
    <property type="protein sequence ID" value="CAB9496810.1"/>
    <property type="molecule type" value="Genomic_DNA"/>
</dbReference>
<comment type="caution">
    <text evidence="2">The sequence shown here is derived from an EMBL/GenBank/DDBJ whole genome shotgun (WGS) entry which is preliminary data.</text>
</comment>
<keyword evidence="3" id="KW-1185">Reference proteome</keyword>
<proteinExistence type="predicted"/>
<feature type="region of interest" description="Disordered" evidence="1">
    <location>
        <begin position="29"/>
        <end position="48"/>
    </location>
</feature>
<feature type="region of interest" description="Disordered" evidence="1">
    <location>
        <begin position="422"/>
        <end position="448"/>
    </location>
</feature>
<dbReference type="PANTHER" id="PTHR35213">
    <property type="entry name" value="RING-TYPE DOMAIN-CONTAINING PROTEIN-RELATED"/>
    <property type="match status" value="1"/>
</dbReference>
<feature type="region of interest" description="Disordered" evidence="1">
    <location>
        <begin position="497"/>
        <end position="521"/>
    </location>
</feature>
<accession>A0A9N8H2J2</accession>
<dbReference type="Proteomes" id="UP001153069">
    <property type="component" value="Unassembled WGS sequence"/>
</dbReference>
<feature type="compositionally biased region" description="Polar residues" evidence="1">
    <location>
        <begin position="216"/>
        <end position="227"/>
    </location>
</feature>
<sequence length="605" mass="65497">MKLTKQRKLLYVKSTVSPSVLEISAVMMSKPSSGGQQSPSGLANDSGSATTLDEESFFKSACLETLEDGKLVLSYATAANEKEPLHTGKWTDEEMAYAEGLIDEFREGNLALPDGTSLRQFLAKMLNCSPKRISKRYEGNNYSKGRKFYVKSAGQLGPAEAQLRRSNLQELERRHKQKLLQLKIPHLLIADRSQDDPVDQTKPKTNGKKKAPLMPASTTTGRGGVDQSSVPLAASNVGISDGAGLPASVRGLALDQSIYNRPNFLESTRPSLPSSSLLNAGQALAPSSSVLDEILLSDFNQRPQFNVELLVQLRAQQAESQRLNRLLELQRGLTTATGQIVYTQPPSQQQQQQQQQFSSRSSLLHRDLDASTGTLLGGRFSSLFGTGQATAANDIGTAHIQELMLAEEARTVLFPEAARPLPSSRAALPDPARRASSTTTPPFLSSLVPPVSAASLDRESDLQMNSLIQMQLQAQQTSSSSSRFGQRFGIAQMQEQKINDEDGRQQLSTSTSATVSRAGTVDEQTRRLLQAPPSSLAAALSAQSALSSLGHNASSSMVQQTPSELYTWLQLRTSSPTLTSDQSAGRGLKRKANEDTNQSGGQRRR</sequence>
<gene>
    <name evidence="2" type="ORF">SEMRO_9_G007760.1</name>
</gene>
<feature type="compositionally biased region" description="Polar residues" evidence="1">
    <location>
        <begin position="595"/>
        <end position="605"/>
    </location>
</feature>
<evidence type="ECO:0000313" key="3">
    <source>
        <dbReference type="Proteomes" id="UP001153069"/>
    </source>
</evidence>
<feature type="region of interest" description="Disordered" evidence="1">
    <location>
        <begin position="575"/>
        <end position="605"/>
    </location>
</feature>
<evidence type="ECO:0000256" key="1">
    <source>
        <dbReference type="SAM" id="MobiDB-lite"/>
    </source>
</evidence>
<feature type="compositionally biased region" description="Low complexity" evidence="1">
    <location>
        <begin position="436"/>
        <end position="448"/>
    </location>
</feature>
<organism evidence="2 3">
    <name type="scientific">Seminavis robusta</name>
    <dbReference type="NCBI Taxonomy" id="568900"/>
    <lineage>
        <taxon>Eukaryota</taxon>
        <taxon>Sar</taxon>
        <taxon>Stramenopiles</taxon>
        <taxon>Ochrophyta</taxon>
        <taxon>Bacillariophyta</taxon>
        <taxon>Bacillariophyceae</taxon>
        <taxon>Bacillariophycidae</taxon>
        <taxon>Naviculales</taxon>
        <taxon>Naviculaceae</taxon>
        <taxon>Seminavis</taxon>
    </lineage>
</organism>
<dbReference type="PANTHER" id="PTHR35213:SF5">
    <property type="entry name" value="RING-TYPE DOMAIN-CONTAINING PROTEIN"/>
    <property type="match status" value="1"/>
</dbReference>
<feature type="compositionally biased region" description="Polar residues" evidence="1">
    <location>
        <begin position="505"/>
        <end position="517"/>
    </location>
</feature>
<feature type="compositionally biased region" description="Basic and acidic residues" evidence="1">
    <location>
        <begin position="192"/>
        <end position="202"/>
    </location>
</feature>
<dbReference type="AlphaFoldDB" id="A0A9N8H2J2"/>
<evidence type="ECO:0000313" key="2">
    <source>
        <dbReference type="EMBL" id="CAB9496810.1"/>
    </source>
</evidence>
<reference evidence="2" key="1">
    <citation type="submission" date="2020-06" db="EMBL/GenBank/DDBJ databases">
        <authorList>
            <consortium name="Plant Systems Biology data submission"/>
        </authorList>
    </citation>
    <scope>NUCLEOTIDE SEQUENCE</scope>
    <source>
        <strain evidence="2">D6</strain>
    </source>
</reference>